<protein>
    <submittedName>
        <fullName evidence="1">Alpha/beta hydrolase-fold protein</fullName>
    </submittedName>
</protein>
<dbReference type="InterPro" id="IPR050583">
    <property type="entry name" value="Mycobacterial_A85_antigen"/>
</dbReference>
<accession>A0ABU3LHA1</accession>
<gene>
    <name evidence="1" type="ORF">RQM59_11985</name>
</gene>
<proteinExistence type="predicted"/>
<name>A0ABU3LHA1_9FLAO</name>
<dbReference type="Gene3D" id="1.25.40.10">
    <property type="entry name" value="Tetratricopeptide repeat domain"/>
    <property type="match status" value="1"/>
</dbReference>
<dbReference type="RefSeq" id="WP_349242357.1">
    <property type="nucleotide sequence ID" value="NZ_JAVTTO010000004.1"/>
</dbReference>
<keyword evidence="1" id="KW-0378">Hydrolase</keyword>
<dbReference type="EMBL" id="JAVTTO010000004">
    <property type="protein sequence ID" value="MDT7833106.1"/>
    <property type="molecule type" value="Genomic_DNA"/>
</dbReference>
<dbReference type="Pfam" id="PF00756">
    <property type="entry name" value="Esterase"/>
    <property type="match status" value="1"/>
</dbReference>
<dbReference type="GO" id="GO:0016787">
    <property type="term" value="F:hydrolase activity"/>
    <property type="evidence" value="ECO:0007669"/>
    <property type="project" value="UniProtKB-KW"/>
</dbReference>
<dbReference type="Proteomes" id="UP001257277">
    <property type="component" value="Unassembled WGS sequence"/>
</dbReference>
<reference evidence="1 2" key="1">
    <citation type="submission" date="2023-09" db="EMBL/GenBank/DDBJ databases">
        <title>Novel taxa isolated from Blanes Bay.</title>
        <authorList>
            <person name="Rey-Velasco X."/>
            <person name="Lucena T."/>
        </authorList>
    </citation>
    <scope>NUCLEOTIDE SEQUENCE [LARGE SCALE GENOMIC DNA]</scope>
    <source>
        <strain evidence="1 2">S356</strain>
    </source>
</reference>
<dbReference type="Gene3D" id="3.40.50.1820">
    <property type="entry name" value="alpha/beta hydrolase"/>
    <property type="match status" value="1"/>
</dbReference>
<evidence type="ECO:0000313" key="2">
    <source>
        <dbReference type="Proteomes" id="UP001257277"/>
    </source>
</evidence>
<evidence type="ECO:0000313" key="1">
    <source>
        <dbReference type="EMBL" id="MDT7833106.1"/>
    </source>
</evidence>
<dbReference type="InterPro" id="IPR000801">
    <property type="entry name" value="Esterase-like"/>
</dbReference>
<dbReference type="InterPro" id="IPR029058">
    <property type="entry name" value="AB_hydrolase_fold"/>
</dbReference>
<keyword evidence="2" id="KW-1185">Reference proteome</keyword>
<comment type="caution">
    <text evidence="1">The sequence shown here is derived from an EMBL/GenBank/DDBJ whole genome shotgun (WGS) entry which is preliminary data.</text>
</comment>
<dbReference type="InterPro" id="IPR011990">
    <property type="entry name" value="TPR-like_helical_dom_sf"/>
</dbReference>
<sequence length="386" mass="44526">MKKIFAFLLIISSATVFGQKLITKKFTSQYLNQSRDLRIYLPEGHDTDSISNYPLAIVLDGEKLFDLYVGNAKLFAQADHAPKQIVVGIDMKKTRAKDVSFDPLNSKLTSFSSNFYLFIRDELIPYIEGAYKTSPFLTIVGQGTAGNFITHFLREKLQVFNAYICINPTFAPDINRQIESYKLDKLKREDNTFYFYVAGNPYKSEKRKVLTDQFGTYLKSFEVPNFHVVYNDFKTSPSTTSIYSEAMGRSFAKVFEIYSGISKIEFEEKVKELSPPDAITYLETKYLDIEFLFGSNIGIRPQDIFAVESIIIDKENGDYLDDFGKMILNVYPNSHLGDYYLGLYYETGKNYKRALEMYRKGYGKMDPDDPKSDLFYRNIERVLGKR</sequence>
<dbReference type="PANTHER" id="PTHR48098:SF6">
    <property type="entry name" value="FERRI-BACILLIBACTIN ESTERASE BESA"/>
    <property type="match status" value="1"/>
</dbReference>
<dbReference type="SUPFAM" id="SSF53474">
    <property type="entry name" value="alpha/beta-Hydrolases"/>
    <property type="match status" value="1"/>
</dbReference>
<dbReference type="PANTHER" id="PTHR48098">
    <property type="entry name" value="ENTEROCHELIN ESTERASE-RELATED"/>
    <property type="match status" value="1"/>
</dbReference>
<organism evidence="1 2">
    <name type="scientific">Asprobacillus argus</name>
    <dbReference type="NCBI Taxonomy" id="3076534"/>
    <lineage>
        <taxon>Bacteria</taxon>
        <taxon>Pseudomonadati</taxon>
        <taxon>Bacteroidota</taxon>
        <taxon>Flavobacteriia</taxon>
        <taxon>Flavobacteriales</taxon>
        <taxon>Flavobacteriaceae</taxon>
        <taxon>Asprobacillus</taxon>
    </lineage>
</organism>